<name>A0AAN9MUE2_CANGL</name>
<keyword evidence="1" id="KW-0472">Membrane</keyword>
<dbReference type="AlphaFoldDB" id="A0AAN9MUE2"/>
<gene>
    <name evidence="2" type="ORF">VNO77_00299</name>
</gene>
<dbReference type="Proteomes" id="UP001367508">
    <property type="component" value="Unassembled WGS sequence"/>
</dbReference>
<accession>A0AAN9MUE2</accession>
<keyword evidence="1" id="KW-1133">Transmembrane helix</keyword>
<evidence type="ECO:0000313" key="3">
    <source>
        <dbReference type="Proteomes" id="UP001367508"/>
    </source>
</evidence>
<organism evidence="2 3">
    <name type="scientific">Canavalia gladiata</name>
    <name type="common">Sword bean</name>
    <name type="synonym">Dolichos gladiatus</name>
    <dbReference type="NCBI Taxonomy" id="3824"/>
    <lineage>
        <taxon>Eukaryota</taxon>
        <taxon>Viridiplantae</taxon>
        <taxon>Streptophyta</taxon>
        <taxon>Embryophyta</taxon>
        <taxon>Tracheophyta</taxon>
        <taxon>Spermatophyta</taxon>
        <taxon>Magnoliopsida</taxon>
        <taxon>eudicotyledons</taxon>
        <taxon>Gunneridae</taxon>
        <taxon>Pentapetalae</taxon>
        <taxon>rosids</taxon>
        <taxon>fabids</taxon>
        <taxon>Fabales</taxon>
        <taxon>Fabaceae</taxon>
        <taxon>Papilionoideae</taxon>
        <taxon>50 kb inversion clade</taxon>
        <taxon>NPAAA clade</taxon>
        <taxon>indigoferoid/millettioid clade</taxon>
        <taxon>Phaseoleae</taxon>
        <taxon>Canavalia</taxon>
    </lineage>
</organism>
<comment type="caution">
    <text evidence="2">The sequence shown here is derived from an EMBL/GenBank/DDBJ whole genome shotgun (WGS) entry which is preliminary data.</text>
</comment>
<keyword evidence="3" id="KW-1185">Reference proteome</keyword>
<proteinExistence type="predicted"/>
<evidence type="ECO:0000256" key="1">
    <source>
        <dbReference type="SAM" id="Phobius"/>
    </source>
</evidence>
<keyword evidence="1" id="KW-0812">Transmembrane</keyword>
<protein>
    <submittedName>
        <fullName evidence="2">Uncharacterized protein</fullName>
    </submittedName>
</protein>
<reference evidence="2 3" key="1">
    <citation type="submission" date="2024-01" db="EMBL/GenBank/DDBJ databases">
        <title>The genomes of 5 underutilized Papilionoideae crops provide insights into root nodulation and disease resistanc.</title>
        <authorList>
            <person name="Jiang F."/>
        </authorList>
    </citation>
    <scope>NUCLEOTIDE SEQUENCE [LARGE SCALE GENOMIC DNA]</scope>
    <source>
        <strain evidence="2">LVBAO_FW01</strain>
        <tissue evidence="2">Leaves</tissue>
    </source>
</reference>
<sequence>MYPVKLNMKAIQRVALPNFEPNAIKVVPFMVSFSQSVKGSQPSQLSECDSHYEVRRYGQKKKYDMGTTHHAITFYRKDKSSVSTSIASLYLVLYLFLGFISVMLGIIASYPFTNCYQKWSTLTLYLRTNL</sequence>
<dbReference type="EMBL" id="JAYMYQ010000001">
    <property type="protein sequence ID" value="KAK7358372.1"/>
    <property type="molecule type" value="Genomic_DNA"/>
</dbReference>
<feature type="transmembrane region" description="Helical" evidence="1">
    <location>
        <begin position="86"/>
        <end position="112"/>
    </location>
</feature>
<evidence type="ECO:0000313" key="2">
    <source>
        <dbReference type="EMBL" id="KAK7358372.1"/>
    </source>
</evidence>